<organism evidence="1 2">
    <name type="scientific">Paracoccus homiensis</name>
    <dbReference type="NCBI Taxonomy" id="364199"/>
    <lineage>
        <taxon>Bacteria</taxon>
        <taxon>Pseudomonadati</taxon>
        <taxon>Pseudomonadota</taxon>
        <taxon>Alphaproteobacteria</taxon>
        <taxon>Rhodobacterales</taxon>
        <taxon>Paracoccaceae</taxon>
        <taxon>Paracoccus</taxon>
    </lineage>
</organism>
<dbReference type="AlphaFoldDB" id="A0A1I0B2X1"/>
<sequence length="72" mass="8380">MAYTITDFTPEMRRRVDGFFTRVGDGMAAYLDARSRRGQIDLLEAKTDEELARMGLTRDRIVAHVFRDVIWV</sequence>
<evidence type="ECO:0000313" key="2">
    <source>
        <dbReference type="Proteomes" id="UP000199180"/>
    </source>
</evidence>
<protein>
    <recommendedName>
        <fullName evidence="3">DUF1127 domain-containing protein</fullName>
    </recommendedName>
</protein>
<dbReference type="EMBL" id="FOHO01000002">
    <property type="protein sequence ID" value="SET00695.1"/>
    <property type="molecule type" value="Genomic_DNA"/>
</dbReference>
<name>A0A1I0B2X1_9RHOB</name>
<dbReference type="RefSeq" id="WP_090732798.1">
    <property type="nucleotide sequence ID" value="NZ_FOHO01000002.1"/>
</dbReference>
<dbReference type="STRING" id="364199.SAMN04489858_102440"/>
<reference evidence="1 2" key="1">
    <citation type="submission" date="2016-10" db="EMBL/GenBank/DDBJ databases">
        <authorList>
            <person name="de Groot N.N."/>
        </authorList>
    </citation>
    <scope>NUCLEOTIDE SEQUENCE [LARGE SCALE GENOMIC DNA]</scope>
    <source>
        <strain evidence="1 2">DSM 17862</strain>
    </source>
</reference>
<accession>A0A1I0B2X1</accession>
<evidence type="ECO:0008006" key="3">
    <source>
        <dbReference type="Google" id="ProtNLM"/>
    </source>
</evidence>
<proteinExistence type="predicted"/>
<keyword evidence="2" id="KW-1185">Reference proteome</keyword>
<dbReference type="Proteomes" id="UP000199180">
    <property type="component" value="Unassembled WGS sequence"/>
</dbReference>
<dbReference type="OrthoDB" id="7867799at2"/>
<gene>
    <name evidence="1" type="ORF">SAMN04489858_102440</name>
</gene>
<evidence type="ECO:0000313" key="1">
    <source>
        <dbReference type="EMBL" id="SET00695.1"/>
    </source>
</evidence>